<reference evidence="1" key="1">
    <citation type="submission" date="2018-05" db="EMBL/GenBank/DDBJ databases">
        <authorList>
            <person name="Lanie J.A."/>
            <person name="Ng W.-L."/>
            <person name="Kazmierczak K.M."/>
            <person name="Andrzejewski T.M."/>
            <person name="Davidsen T.M."/>
            <person name="Wayne K.J."/>
            <person name="Tettelin H."/>
            <person name="Glass J.I."/>
            <person name="Rusch D."/>
            <person name="Podicherti R."/>
            <person name="Tsui H.-C.T."/>
            <person name="Winkler M.E."/>
        </authorList>
    </citation>
    <scope>NUCLEOTIDE SEQUENCE</scope>
</reference>
<accession>A0A381X4R6</accession>
<organism evidence="1">
    <name type="scientific">marine metagenome</name>
    <dbReference type="NCBI Taxonomy" id="408172"/>
    <lineage>
        <taxon>unclassified sequences</taxon>
        <taxon>metagenomes</taxon>
        <taxon>ecological metagenomes</taxon>
    </lineage>
</organism>
<gene>
    <name evidence="1" type="ORF">METZ01_LOCUS112593</name>
</gene>
<name>A0A381X4R6_9ZZZZ</name>
<proteinExistence type="predicted"/>
<evidence type="ECO:0000313" key="1">
    <source>
        <dbReference type="EMBL" id="SVA59739.1"/>
    </source>
</evidence>
<protein>
    <submittedName>
        <fullName evidence="1">Uncharacterized protein</fullName>
    </submittedName>
</protein>
<sequence>MFQGSFGPYMQPYLSPHFNRIVYVNHYPHQRGSIDTTIINQERPDVVIQELIERDLMKDKPMESFLKHSAP</sequence>
<dbReference type="EMBL" id="UINC01013913">
    <property type="protein sequence ID" value="SVA59739.1"/>
    <property type="molecule type" value="Genomic_DNA"/>
</dbReference>
<dbReference type="AlphaFoldDB" id="A0A381X4R6"/>